<feature type="compositionally biased region" description="Basic residues" evidence="14">
    <location>
        <begin position="608"/>
        <end position="620"/>
    </location>
</feature>
<feature type="compositionally biased region" description="Pro residues" evidence="14">
    <location>
        <begin position="104"/>
        <end position="115"/>
    </location>
</feature>
<feature type="compositionally biased region" description="Low complexity" evidence="14">
    <location>
        <begin position="94"/>
        <end position="103"/>
    </location>
</feature>
<feature type="region of interest" description="Disordered" evidence="14">
    <location>
        <begin position="259"/>
        <end position="288"/>
    </location>
</feature>
<evidence type="ECO:0000256" key="10">
    <source>
        <dbReference type="ARBA" id="ARBA00023125"/>
    </source>
</evidence>
<dbReference type="GO" id="GO:0000981">
    <property type="term" value="F:DNA-binding transcription factor activity, RNA polymerase II-specific"/>
    <property type="evidence" value="ECO:0007669"/>
    <property type="project" value="TreeGrafter"/>
</dbReference>
<comment type="caution">
    <text evidence="16">The sequence shown here is derived from an EMBL/GenBank/DDBJ whole genome shotgun (WGS) entry which is preliminary data.</text>
</comment>
<dbReference type="SMART" id="SM00355">
    <property type="entry name" value="ZnF_C2H2"/>
    <property type="match status" value="3"/>
</dbReference>
<feature type="region of interest" description="Disordered" evidence="14">
    <location>
        <begin position="69"/>
        <end position="205"/>
    </location>
</feature>
<keyword evidence="4" id="KW-0963">Cytoplasm</keyword>
<keyword evidence="17" id="KW-1185">Reference proteome</keyword>
<evidence type="ECO:0000256" key="8">
    <source>
        <dbReference type="ARBA" id="ARBA00022833"/>
    </source>
</evidence>
<dbReference type="PROSITE" id="PS00028">
    <property type="entry name" value="ZINC_FINGER_C2H2_1"/>
    <property type="match status" value="3"/>
</dbReference>
<name>A0AAV2Q7H2_MEGNR</name>
<feature type="compositionally biased region" description="Low complexity" evidence="14">
    <location>
        <begin position="259"/>
        <end position="273"/>
    </location>
</feature>
<evidence type="ECO:0000313" key="16">
    <source>
        <dbReference type="EMBL" id="CAL4070797.1"/>
    </source>
</evidence>
<dbReference type="InterPro" id="IPR036236">
    <property type="entry name" value="Znf_C2H2_sf"/>
</dbReference>
<evidence type="ECO:0000256" key="5">
    <source>
        <dbReference type="ARBA" id="ARBA00022723"/>
    </source>
</evidence>
<evidence type="ECO:0000256" key="13">
    <source>
        <dbReference type="PROSITE-ProRule" id="PRU00042"/>
    </source>
</evidence>
<evidence type="ECO:0000256" key="2">
    <source>
        <dbReference type="ARBA" id="ARBA00004496"/>
    </source>
</evidence>
<dbReference type="GO" id="GO:0000978">
    <property type="term" value="F:RNA polymerase II cis-regulatory region sequence-specific DNA binding"/>
    <property type="evidence" value="ECO:0007669"/>
    <property type="project" value="TreeGrafter"/>
</dbReference>
<evidence type="ECO:0000256" key="4">
    <source>
        <dbReference type="ARBA" id="ARBA00022490"/>
    </source>
</evidence>
<dbReference type="SUPFAM" id="SSF57667">
    <property type="entry name" value="beta-beta-alpha zinc fingers"/>
    <property type="match status" value="2"/>
</dbReference>
<feature type="region of interest" description="Disordered" evidence="14">
    <location>
        <begin position="384"/>
        <end position="429"/>
    </location>
</feature>
<feature type="domain" description="C2H2-type" evidence="15">
    <location>
        <begin position="591"/>
        <end position="618"/>
    </location>
</feature>
<feature type="compositionally biased region" description="Polar residues" evidence="14">
    <location>
        <begin position="413"/>
        <end position="422"/>
    </location>
</feature>
<feature type="domain" description="C2H2-type" evidence="15">
    <location>
        <begin position="563"/>
        <end position="590"/>
    </location>
</feature>
<dbReference type="Pfam" id="PF00096">
    <property type="entry name" value="zf-C2H2"/>
    <property type="match status" value="2"/>
</dbReference>
<feature type="compositionally biased region" description="Low complexity" evidence="14">
    <location>
        <begin position="621"/>
        <end position="662"/>
    </location>
</feature>
<keyword evidence="8" id="KW-0862">Zinc</keyword>
<evidence type="ECO:0000259" key="15">
    <source>
        <dbReference type="PROSITE" id="PS50157"/>
    </source>
</evidence>
<dbReference type="GO" id="GO:0005737">
    <property type="term" value="C:cytoplasm"/>
    <property type="evidence" value="ECO:0007669"/>
    <property type="project" value="UniProtKB-SubCell"/>
</dbReference>
<dbReference type="PANTHER" id="PTHR23235:SF60">
    <property type="entry name" value="STRIPE, ISOFORM D"/>
    <property type="match status" value="1"/>
</dbReference>
<evidence type="ECO:0000256" key="11">
    <source>
        <dbReference type="ARBA" id="ARBA00023163"/>
    </source>
</evidence>
<dbReference type="FunFam" id="3.30.160.60:FF:000092">
    <property type="entry name" value="Early growth response protein 3"/>
    <property type="match status" value="1"/>
</dbReference>
<evidence type="ECO:0000313" key="17">
    <source>
        <dbReference type="Proteomes" id="UP001497623"/>
    </source>
</evidence>
<feature type="compositionally biased region" description="Polar residues" evidence="14">
    <location>
        <begin position="134"/>
        <end position="159"/>
    </location>
</feature>
<keyword evidence="10" id="KW-0238">DNA-binding</keyword>
<accession>A0AAV2Q7H2</accession>
<feature type="compositionally biased region" description="Low complexity" evidence="14">
    <location>
        <begin position="384"/>
        <end position="412"/>
    </location>
</feature>
<feature type="domain" description="C2H2-type" evidence="15">
    <location>
        <begin position="533"/>
        <end position="562"/>
    </location>
</feature>
<dbReference type="Proteomes" id="UP001497623">
    <property type="component" value="Unassembled WGS sequence"/>
</dbReference>
<proteinExistence type="inferred from homology"/>
<keyword evidence="7 13" id="KW-0863">Zinc-finger</keyword>
<dbReference type="EMBL" id="CAXKWB010003870">
    <property type="protein sequence ID" value="CAL4070797.1"/>
    <property type="molecule type" value="Genomic_DNA"/>
</dbReference>
<feature type="region of interest" description="Disordered" evidence="14">
    <location>
        <begin position="604"/>
        <end position="685"/>
    </location>
</feature>
<organism evidence="16 17">
    <name type="scientific">Meganyctiphanes norvegica</name>
    <name type="common">Northern krill</name>
    <name type="synonym">Thysanopoda norvegica</name>
    <dbReference type="NCBI Taxonomy" id="48144"/>
    <lineage>
        <taxon>Eukaryota</taxon>
        <taxon>Metazoa</taxon>
        <taxon>Ecdysozoa</taxon>
        <taxon>Arthropoda</taxon>
        <taxon>Crustacea</taxon>
        <taxon>Multicrustacea</taxon>
        <taxon>Malacostraca</taxon>
        <taxon>Eumalacostraca</taxon>
        <taxon>Eucarida</taxon>
        <taxon>Euphausiacea</taxon>
        <taxon>Euphausiidae</taxon>
        <taxon>Meganyctiphanes</taxon>
    </lineage>
</organism>
<evidence type="ECO:0000256" key="9">
    <source>
        <dbReference type="ARBA" id="ARBA00023015"/>
    </source>
</evidence>
<dbReference type="GO" id="GO:0005634">
    <property type="term" value="C:nucleus"/>
    <property type="evidence" value="ECO:0007669"/>
    <property type="project" value="UniProtKB-SubCell"/>
</dbReference>
<sequence length="685" mass="74702">MIMDGIDPLSAAAMADSSVTFSLVSFDSFGGKGENFLESPLPAVFDRPMEDCLNTPGVTITEMPSFFGPSSIILGDSDPPPITASPGGAEKQKSPATASEASPSPVPSLGPPTPSTTPTQQQQEDQVKQEVQDFFSSSPLQQDLGQAASPCSSLTQATSPAAPVLGSPYREDQGDNSMFPHQQGQQQHQQQQAQQIQDQDSQDAQKLQYRGTFTTATPSSSMAGPQVTTPSPTTLNAWLFPNPHDKSSSLITPFLGFLQQQQPSPTGSQQGLQDPNNTGFTGYDDRLPALSLSTPDLLLTNPFDANQASSPLLKQPPTYSTCTTSTVVTTTSLTTSPHLQQQQQQQPQLQLVQQQQQQQQQQVQQQQVHQPQQVQQQQQLQQQQQHQQQQPQHVQHPQHQQHQQQQHQQQQQTQLSAGQQGVPQDDFSRAVMGGVGHKFQYQVPSFTAQVSYGVNTGLPEAVAGPSGVVVPKQEPLYHQDAASLAEYNQSTSKGHEILSQVYQQSPLPLKLLPVKPRKYPNRPSKTPVHERPYACPVENCDRRFSRSDELTRHIRIHTGQKPFQCRICMRSFSRSDHLTTHIRTHTGEKPFSCDVCSRKFARSDEKKRHAKVHLKQKLKKVSGGSPGSTPATTTSSSVPTAGSNSSQQQQLVVSPVPTQQSQGHPTQQLVTTGVPGTGGVVSTTH</sequence>
<protein>
    <recommendedName>
        <fullName evidence="15">C2H2-type domain-containing protein</fullName>
    </recommendedName>
</protein>
<dbReference type="Gene3D" id="3.30.160.60">
    <property type="entry name" value="Classic Zinc Finger"/>
    <property type="match status" value="3"/>
</dbReference>
<comment type="subcellular location">
    <subcellularLocation>
        <location evidence="2">Cytoplasm</location>
    </subcellularLocation>
    <subcellularLocation>
        <location evidence="1">Nucleus</location>
    </subcellularLocation>
</comment>
<dbReference type="AlphaFoldDB" id="A0AAV2Q7H2"/>
<evidence type="ECO:0000256" key="7">
    <source>
        <dbReference type="ARBA" id="ARBA00022771"/>
    </source>
</evidence>
<evidence type="ECO:0000256" key="14">
    <source>
        <dbReference type="SAM" id="MobiDB-lite"/>
    </source>
</evidence>
<keyword evidence="12" id="KW-0539">Nucleus</keyword>
<evidence type="ECO:0000256" key="6">
    <source>
        <dbReference type="ARBA" id="ARBA00022737"/>
    </source>
</evidence>
<dbReference type="PANTHER" id="PTHR23235">
    <property type="entry name" value="KRUEPPEL-LIKE TRANSCRIPTION FACTOR"/>
    <property type="match status" value="1"/>
</dbReference>
<reference evidence="16 17" key="1">
    <citation type="submission" date="2024-05" db="EMBL/GenBank/DDBJ databases">
        <authorList>
            <person name="Wallberg A."/>
        </authorList>
    </citation>
    <scope>NUCLEOTIDE SEQUENCE [LARGE SCALE GENOMIC DNA]</scope>
</reference>
<dbReference type="PROSITE" id="PS50157">
    <property type="entry name" value="ZINC_FINGER_C2H2_2"/>
    <property type="match status" value="3"/>
</dbReference>
<keyword evidence="5" id="KW-0479">Metal-binding</keyword>
<comment type="similarity">
    <text evidence="3">Belongs to the EGR C2H2-type zinc-finger protein family.</text>
</comment>
<dbReference type="GO" id="GO:0008270">
    <property type="term" value="F:zinc ion binding"/>
    <property type="evidence" value="ECO:0007669"/>
    <property type="project" value="UniProtKB-KW"/>
</dbReference>
<evidence type="ECO:0000256" key="1">
    <source>
        <dbReference type="ARBA" id="ARBA00004123"/>
    </source>
</evidence>
<dbReference type="InterPro" id="IPR013087">
    <property type="entry name" value="Znf_C2H2_type"/>
</dbReference>
<keyword evidence="6" id="KW-0677">Repeat</keyword>
<feature type="compositionally biased region" description="Low complexity" evidence="14">
    <location>
        <begin position="670"/>
        <end position="685"/>
    </location>
</feature>
<evidence type="ECO:0000256" key="3">
    <source>
        <dbReference type="ARBA" id="ARBA00005682"/>
    </source>
</evidence>
<keyword evidence="9" id="KW-0805">Transcription regulation</keyword>
<feature type="compositionally biased region" description="Low complexity" evidence="14">
    <location>
        <begin position="182"/>
        <end position="205"/>
    </location>
</feature>
<gene>
    <name evidence="16" type="ORF">MNOR_LOCUS8351</name>
</gene>
<keyword evidence="11" id="KW-0804">Transcription</keyword>
<evidence type="ECO:0000256" key="12">
    <source>
        <dbReference type="ARBA" id="ARBA00023242"/>
    </source>
</evidence>